<dbReference type="PROSITE" id="PS51257">
    <property type="entry name" value="PROKAR_LIPOPROTEIN"/>
    <property type="match status" value="1"/>
</dbReference>
<dbReference type="EMBL" id="CDSF01000144">
    <property type="protein sequence ID" value="CEP03347.1"/>
    <property type="molecule type" value="Genomic_DNA"/>
</dbReference>
<dbReference type="Proteomes" id="UP000039324">
    <property type="component" value="Unassembled WGS sequence"/>
</dbReference>
<keyword evidence="3" id="KW-1185">Reference proteome</keyword>
<proteinExistence type="predicted"/>
<feature type="region of interest" description="Disordered" evidence="1">
    <location>
        <begin position="83"/>
        <end position="111"/>
    </location>
</feature>
<protein>
    <submittedName>
        <fullName evidence="2">Uncharacterized protein</fullName>
    </submittedName>
</protein>
<sequence>MPLPRQPGTIWFASVTASGSCVHYSRSMNGTPIALCASFTASPMLLTTISCQLDGEDFAQSLGGRPPADEPGRQGAVIDPALDIVDEIPSRDVHNQDSYRPTSRRRPPAHP</sequence>
<accession>A0A0G4J745</accession>
<feature type="compositionally biased region" description="Basic residues" evidence="1">
    <location>
        <begin position="102"/>
        <end position="111"/>
    </location>
</feature>
<evidence type="ECO:0000313" key="2">
    <source>
        <dbReference type="EMBL" id="CEP03347.1"/>
    </source>
</evidence>
<dbReference type="AlphaFoldDB" id="A0A0G4J745"/>
<organism evidence="2 3">
    <name type="scientific">Plasmodiophora brassicae</name>
    <name type="common">Clubroot disease agent</name>
    <dbReference type="NCBI Taxonomy" id="37360"/>
    <lineage>
        <taxon>Eukaryota</taxon>
        <taxon>Sar</taxon>
        <taxon>Rhizaria</taxon>
        <taxon>Endomyxa</taxon>
        <taxon>Phytomyxea</taxon>
        <taxon>Plasmodiophorida</taxon>
        <taxon>Plasmodiophoridae</taxon>
        <taxon>Plasmodiophora</taxon>
    </lineage>
</organism>
<evidence type="ECO:0000256" key="1">
    <source>
        <dbReference type="SAM" id="MobiDB-lite"/>
    </source>
</evidence>
<reference evidence="2 3" key="1">
    <citation type="submission" date="2015-02" db="EMBL/GenBank/DDBJ databases">
        <authorList>
            <person name="Chooi Y.-H."/>
        </authorList>
    </citation>
    <scope>NUCLEOTIDE SEQUENCE [LARGE SCALE GENOMIC DNA]</scope>
    <source>
        <strain evidence="2">E3</strain>
    </source>
</reference>
<name>A0A0G4J745_PLABS</name>
<evidence type="ECO:0000313" key="3">
    <source>
        <dbReference type="Proteomes" id="UP000039324"/>
    </source>
</evidence>
<feature type="compositionally biased region" description="Basic and acidic residues" evidence="1">
    <location>
        <begin position="88"/>
        <end position="97"/>
    </location>
</feature>
<gene>
    <name evidence="2" type="ORF">PBRA_003107</name>
</gene>